<dbReference type="GeneID" id="66081343"/>
<comment type="caution">
    <text evidence="1">The sequence shown here is derived from an EMBL/GenBank/DDBJ whole genome shotgun (WGS) entry which is preliminary data.</text>
</comment>
<dbReference type="AlphaFoldDB" id="A0A9P7RR58"/>
<reference evidence="1" key="1">
    <citation type="journal article" date="2021" name="Genome Biol. Evol.">
        <title>The assembled and annotated genome of the fairy-ring fungus Marasmius oreades.</title>
        <authorList>
            <person name="Hiltunen M."/>
            <person name="Ament-Velasquez S.L."/>
            <person name="Johannesson H."/>
        </authorList>
    </citation>
    <scope>NUCLEOTIDE SEQUENCE</scope>
    <source>
        <strain evidence="1">03SP1</strain>
    </source>
</reference>
<dbReference type="RefSeq" id="XP_043004725.1">
    <property type="nucleotide sequence ID" value="XM_043157358.1"/>
</dbReference>
<evidence type="ECO:0000313" key="1">
    <source>
        <dbReference type="EMBL" id="KAG7088254.1"/>
    </source>
</evidence>
<dbReference type="EMBL" id="CM032188">
    <property type="protein sequence ID" value="KAG7088254.1"/>
    <property type="molecule type" value="Genomic_DNA"/>
</dbReference>
<sequence length="288" mass="32593">MDSLVASRSTLSDYLHSPDKDDQDEDVSDIHLSDEMVFCITMEQLYRAGMKRPQFRVCLFLTYVRTLDDIFELKGSTDVLMTSSDALDDDTLSHDHSVTARSLSPAVTPQEVLWDVPAFSVSSIQDSDLEDHCSFPSDSKIIPEEDFAPLHESFADPTTGYENFNVWFTLTRQKRHRENSPIALCFGTGKEDELELDWRSDSVDSQEDHYGCGAEGDFEELTASAEEDSIVDVDIEATECLVREDQLWEFGDEEEIGMCISLLDTEEHLVIENECPSPCTDMLDEILE</sequence>
<keyword evidence="2" id="KW-1185">Reference proteome</keyword>
<gene>
    <name evidence="1" type="ORF">E1B28_012268</name>
</gene>
<accession>A0A9P7RR58</accession>
<dbReference type="KEGG" id="more:E1B28_012268"/>
<protein>
    <submittedName>
        <fullName evidence="1">Uncharacterized protein</fullName>
    </submittedName>
</protein>
<name>A0A9P7RR58_9AGAR</name>
<organism evidence="1 2">
    <name type="scientific">Marasmius oreades</name>
    <name type="common">fairy-ring Marasmius</name>
    <dbReference type="NCBI Taxonomy" id="181124"/>
    <lineage>
        <taxon>Eukaryota</taxon>
        <taxon>Fungi</taxon>
        <taxon>Dikarya</taxon>
        <taxon>Basidiomycota</taxon>
        <taxon>Agaricomycotina</taxon>
        <taxon>Agaricomycetes</taxon>
        <taxon>Agaricomycetidae</taxon>
        <taxon>Agaricales</taxon>
        <taxon>Marasmiineae</taxon>
        <taxon>Marasmiaceae</taxon>
        <taxon>Marasmius</taxon>
    </lineage>
</organism>
<dbReference type="Proteomes" id="UP001049176">
    <property type="component" value="Chromosome 8"/>
</dbReference>
<evidence type="ECO:0000313" key="2">
    <source>
        <dbReference type="Proteomes" id="UP001049176"/>
    </source>
</evidence>
<proteinExistence type="predicted"/>